<evidence type="ECO:0000313" key="9">
    <source>
        <dbReference type="Proteomes" id="UP000036608"/>
    </source>
</evidence>
<protein>
    <recommendedName>
        <fullName evidence="4 7">dTDP-4-dehydrorhamnose 3,5-epimerase</fullName>
        <ecNumber evidence="3 7">5.1.3.13</ecNumber>
    </recommendedName>
    <alternativeName>
        <fullName evidence="7">Thymidine diphospho-4-keto-rhamnose 3,5-epimerase</fullName>
    </alternativeName>
</protein>
<comment type="function">
    <text evidence="2 7">Catalyzes the epimerization of the C3' and C5'positions of dTDP-6-deoxy-D-xylo-4-hexulose, forming dTDP-6-deoxy-L-lyxo-4-hexulose.</text>
</comment>
<dbReference type="NCBIfam" id="TIGR01221">
    <property type="entry name" value="rmlC"/>
    <property type="match status" value="1"/>
</dbReference>
<keyword evidence="7" id="KW-0413">Isomerase</keyword>
<dbReference type="AlphaFoldDB" id="A0A0H5ARP7"/>
<dbReference type="GO" id="GO:0019305">
    <property type="term" value="P:dTDP-rhamnose biosynthetic process"/>
    <property type="evidence" value="ECO:0007669"/>
    <property type="project" value="UniProtKB-UniRule"/>
</dbReference>
<dbReference type="RefSeq" id="WP_049710564.1">
    <property type="nucleotide sequence ID" value="NZ_CP011507.1"/>
</dbReference>
<accession>A0A0H5ARP7</accession>
<evidence type="ECO:0000256" key="2">
    <source>
        <dbReference type="ARBA" id="ARBA00001997"/>
    </source>
</evidence>
<feature type="active site" description="Proton donor" evidence="5">
    <location>
        <position position="131"/>
    </location>
</feature>
<dbReference type="KEGG" id="ptv:AA957_13010"/>
<comment type="pathway">
    <text evidence="7">Carbohydrate biosynthesis; dTDP-L-rhamnose biosynthesis.</text>
</comment>
<dbReference type="OrthoDB" id="9800680at2"/>
<gene>
    <name evidence="8" type="ORF">AA957_13010</name>
</gene>
<reference evidence="8 9" key="1">
    <citation type="journal article" date="2015" name="Genome Announc.">
        <title>Complete Genome Sequence of the Rhizobacterium Pseudomonas trivialis Strain IHBB745 with Multiple Plant Growth-Promoting Activities and Tolerance to Desiccation and Alkalinity.</title>
        <authorList>
            <person name="Gulati A."/>
            <person name="Swarnkar M.K."/>
            <person name="Vyas P."/>
            <person name="Rahi P."/>
            <person name="Thakur R."/>
            <person name="Thakur N."/>
            <person name="Singh A.K."/>
        </authorList>
    </citation>
    <scope>NUCLEOTIDE SEQUENCE [LARGE SCALE GENOMIC DNA]</scope>
    <source>
        <strain evidence="9">745</strain>
    </source>
</reference>
<evidence type="ECO:0000256" key="3">
    <source>
        <dbReference type="ARBA" id="ARBA00012098"/>
    </source>
</evidence>
<sequence length="181" mass="20561">MNIIETSLPGVLIIEPKVFGDERGFFYESFNARAFEEATGLKRNFVQDNHSRSQKGVLRGLHYQLEHTQGKLVRVTAGEVLDVAVDIRRSSPNFGQWVSVRLSAQNHRQLWVPEGFAHGFVVLSDHAEFLYKTTDYYQPSAERSILWNDPTLAIDWELTEAPQLSAKDQAGKPLMEADLFP</sequence>
<dbReference type="CDD" id="cd00438">
    <property type="entry name" value="cupin_RmlC"/>
    <property type="match status" value="1"/>
</dbReference>
<reference evidence="9" key="2">
    <citation type="submission" date="2015-05" db="EMBL/GenBank/DDBJ databases">
        <authorList>
            <person name="Swarnkar M.K."/>
            <person name="Vyas P."/>
            <person name="Rahi P."/>
            <person name="Thakur R."/>
            <person name="Thakur N."/>
            <person name="Singh A.K."/>
            <person name="Gulati A."/>
        </authorList>
    </citation>
    <scope>NUCLEOTIDE SEQUENCE [LARGE SCALE GENOMIC DNA]</scope>
    <source>
        <strain evidence="9">745</strain>
    </source>
</reference>
<dbReference type="GO" id="GO:0005829">
    <property type="term" value="C:cytosol"/>
    <property type="evidence" value="ECO:0007669"/>
    <property type="project" value="TreeGrafter"/>
</dbReference>
<dbReference type="EMBL" id="CP011507">
    <property type="protein sequence ID" value="AKS06992.1"/>
    <property type="molecule type" value="Genomic_DNA"/>
</dbReference>
<dbReference type="UniPathway" id="UPA00124"/>
<comment type="catalytic activity">
    <reaction evidence="1 7">
        <text>dTDP-4-dehydro-6-deoxy-alpha-D-glucose = dTDP-4-dehydro-beta-L-rhamnose</text>
        <dbReference type="Rhea" id="RHEA:16969"/>
        <dbReference type="ChEBI" id="CHEBI:57649"/>
        <dbReference type="ChEBI" id="CHEBI:62830"/>
        <dbReference type="EC" id="5.1.3.13"/>
    </reaction>
</comment>
<dbReference type="InterPro" id="IPR014710">
    <property type="entry name" value="RmlC-like_jellyroll"/>
</dbReference>
<dbReference type="EC" id="5.1.3.13" evidence="3 7"/>
<comment type="subunit">
    <text evidence="7">Homodimer.</text>
</comment>
<dbReference type="Pfam" id="PF00908">
    <property type="entry name" value="dTDP_sugar_isom"/>
    <property type="match status" value="1"/>
</dbReference>
<feature type="site" description="Participates in a stacking interaction with the thymidine ring of dTDP-4-oxo-6-deoxyglucose" evidence="6">
    <location>
        <position position="137"/>
    </location>
</feature>
<dbReference type="PANTHER" id="PTHR21047:SF2">
    <property type="entry name" value="THYMIDINE DIPHOSPHO-4-KETO-RHAMNOSE 3,5-EPIMERASE"/>
    <property type="match status" value="1"/>
</dbReference>
<dbReference type="SUPFAM" id="SSF51182">
    <property type="entry name" value="RmlC-like cupins"/>
    <property type="match status" value="1"/>
</dbReference>
<evidence type="ECO:0000256" key="1">
    <source>
        <dbReference type="ARBA" id="ARBA00001298"/>
    </source>
</evidence>
<dbReference type="Gene3D" id="2.60.120.10">
    <property type="entry name" value="Jelly Rolls"/>
    <property type="match status" value="1"/>
</dbReference>
<dbReference type="PATRIC" id="fig|200450.3.peg.2684"/>
<dbReference type="PANTHER" id="PTHR21047">
    <property type="entry name" value="DTDP-6-DEOXY-D-GLUCOSE-3,5 EPIMERASE"/>
    <property type="match status" value="1"/>
</dbReference>
<dbReference type="GO" id="GO:0008830">
    <property type="term" value="F:dTDP-4-dehydrorhamnose 3,5-epimerase activity"/>
    <property type="evidence" value="ECO:0007669"/>
    <property type="project" value="UniProtKB-UniRule"/>
</dbReference>
<organism evidence="8 9">
    <name type="scientific">Pseudomonas trivialis</name>
    <dbReference type="NCBI Taxonomy" id="200450"/>
    <lineage>
        <taxon>Bacteria</taxon>
        <taxon>Pseudomonadati</taxon>
        <taxon>Pseudomonadota</taxon>
        <taxon>Gammaproteobacteria</taxon>
        <taxon>Pseudomonadales</taxon>
        <taxon>Pseudomonadaceae</taxon>
        <taxon>Pseudomonas</taxon>
    </lineage>
</organism>
<evidence type="ECO:0000256" key="4">
    <source>
        <dbReference type="ARBA" id="ARBA00019595"/>
    </source>
</evidence>
<dbReference type="GO" id="GO:0000271">
    <property type="term" value="P:polysaccharide biosynthetic process"/>
    <property type="evidence" value="ECO:0007669"/>
    <property type="project" value="TreeGrafter"/>
</dbReference>
<comment type="similarity">
    <text evidence="7">Belongs to the dTDP-4-dehydrorhamnose 3,5-epimerase family.</text>
</comment>
<proteinExistence type="inferred from homology"/>
<name>A0A0H5ARP7_9PSED</name>
<evidence type="ECO:0000313" key="8">
    <source>
        <dbReference type="EMBL" id="AKS06992.1"/>
    </source>
</evidence>
<evidence type="ECO:0000256" key="5">
    <source>
        <dbReference type="PIRSR" id="PIRSR600888-1"/>
    </source>
</evidence>
<dbReference type="InterPro" id="IPR000888">
    <property type="entry name" value="RmlC-like"/>
</dbReference>
<evidence type="ECO:0000256" key="6">
    <source>
        <dbReference type="PIRSR" id="PIRSR600888-3"/>
    </source>
</evidence>
<feature type="active site" description="Proton acceptor" evidence="5">
    <location>
        <position position="62"/>
    </location>
</feature>
<dbReference type="InterPro" id="IPR011051">
    <property type="entry name" value="RmlC_Cupin_sf"/>
</dbReference>
<evidence type="ECO:0000256" key="7">
    <source>
        <dbReference type="RuleBase" id="RU364069"/>
    </source>
</evidence>
<dbReference type="Proteomes" id="UP000036608">
    <property type="component" value="Chromosome"/>
</dbReference>